<dbReference type="Proteomes" id="UP001153555">
    <property type="component" value="Unassembled WGS sequence"/>
</dbReference>
<evidence type="ECO:0000313" key="2">
    <source>
        <dbReference type="Proteomes" id="UP001153555"/>
    </source>
</evidence>
<dbReference type="EMBL" id="CACSLK010034988">
    <property type="protein sequence ID" value="CAA0843222.1"/>
    <property type="molecule type" value="Genomic_DNA"/>
</dbReference>
<sequence>MKEEEKLEEPASPGARLMQAPGFDLCILAAMGYSTKIDLDLFKKELGQNVAKHPRFCSLM</sequence>
<evidence type="ECO:0000313" key="1">
    <source>
        <dbReference type="EMBL" id="CAA0843222.1"/>
    </source>
</evidence>
<comment type="caution">
    <text evidence="1">The sequence shown here is derived from an EMBL/GenBank/DDBJ whole genome shotgun (WGS) entry which is preliminary data.</text>
</comment>
<feature type="non-terminal residue" evidence="1">
    <location>
        <position position="60"/>
    </location>
</feature>
<organism evidence="1 2">
    <name type="scientific">Striga hermonthica</name>
    <name type="common">Purple witchweed</name>
    <name type="synonym">Buchnera hermonthica</name>
    <dbReference type="NCBI Taxonomy" id="68872"/>
    <lineage>
        <taxon>Eukaryota</taxon>
        <taxon>Viridiplantae</taxon>
        <taxon>Streptophyta</taxon>
        <taxon>Embryophyta</taxon>
        <taxon>Tracheophyta</taxon>
        <taxon>Spermatophyta</taxon>
        <taxon>Magnoliopsida</taxon>
        <taxon>eudicotyledons</taxon>
        <taxon>Gunneridae</taxon>
        <taxon>Pentapetalae</taxon>
        <taxon>asterids</taxon>
        <taxon>lamiids</taxon>
        <taxon>Lamiales</taxon>
        <taxon>Orobanchaceae</taxon>
        <taxon>Buchnereae</taxon>
        <taxon>Striga</taxon>
    </lineage>
</organism>
<accession>A0A9N7NUI7</accession>
<name>A0A9N7NUI7_STRHE</name>
<proteinExistence type="predicted"/>
<reference evidence="1" key="1">
    <citation type="submission" date="2019-12" db="EMBL/GenBank/DDBJ databases">
        <authorList>
            <person name="Scholes J."/>
        </authorList>
    </citation>
    <scope>NUCLEOTIDE SEQUENCE</scope>
</reference>
<protein>
    <submittedName>
        <fullName evidence="1">O-acyltransferase (WSD1-like) family protein</fullName>
    </submittedName>
</protein>
<dbReference type="AlphaFoldDB" id="A0A9N7NUI7"/>
<gene>
    <name evidence="1" type="ORF">SHERM_09004</name>
</gene>
<keyword evidence="2" id="KW-1185">Reference proteome</keyword>